<accession>A0A379ASW4</accession>
<evidence type="ECO:0000256" key="1">
    <source>
        <dbReference type="ARBA" id="ARBA00003850"/>
    </source>
</evidence>
<dbReference type="GO" id="GO:0005829">
    <property type="term" value="C:cytosol"/>
    <property type="evidence" value="ECO:0007669"/>
    <property type="project" value="TreeGrafter"/>
</dbReference>
<comment type="catalytic activity">
    <reaction evidence="11 12">
        <text>L-histidinol + 2 NAD(+) + H2O = L-histidine + 2 NADH + 3 H(+)</text>
        <dbReference type="Rhea" id="RHEA:20641"/>
        <dbReference type="ChEBI" id="CHEBI:15377"/>
        <dbReference type="ChEBI" id="CHEBI:15378"/>
        <dbReference type="ChEBI" id="CHEBI:57540"/>
        <dbReference type="ChEBI" id="CHEBI:57595"/>
        <dbReference type="ChEBI" id="CHEBI:57699"/>
        <dbReference type="ChEBI" id="CHEBI:57945"/>
        <dbReference type="EC" id="1.1.1.23"/>
    </reaction>
</comment>
<comment type="cofactor">
    <cofactor evidence="12 17">
        <name>Zn(2+)</name>
        <dbReference type="ChEBI" id="CHEBI:29105"/>
    </cofactor>
    <text evidence="12 17">Binds 1 zinc ion per subunit.</text>
</comment>
<feature type="binding site" evidence="12 15">
    <location>
        <position position="208"/>
    </location>
    <ligand>
        <name>NAD(+)</name>
        <dbReference type="ChEBI" id="CHEBI:57540"/>
    </ligand>
</feature>
<proteinExistence type="inferred from homology"/>
<evidence type="ECO:0000256" key="11">
    <source>
        <dbReference type="ARBA" id="ARBA00049489"/>
    </source>
</evidence>
<feature type="binding site" evidence="12 16">
    <location>
        <position position="256"/>
    </location>
    <ligand>
        <name>substrate</name>
    </ligand>
</feature>
<feature type="binding site" evidence="12 15">
    <location>
        <position position="127"/>
    </location>
    <ligand>
        <name>NAD(+)</name>
        <dbReference type="ChEBI" id="CHEBI:57540"/>
    </ligand>
</feature>
<comment type="function">
    <text evidence="1 12">Catalyzes the sequential NAD-dependent oxidations of L-histidinol to L-histidinaldehyde and then to L-histidine.</text>
</comment>
<evidence type="ECO:0000256" key="14">
    <source>
        <dbReference type="PIRSR" id="PIRSR000099-1"/>
    </source>
</evidence>
<evidence type="ECO:0000313" key="20">
    <source>
        <dbReference type="Proteomes" id="UP000255098"/>
    </source>
</evidence>
<evidence type="ECO:0000256" key="17">
    <source>
        <dbReference type="PIRSR" id="PIRSR000099-4"/>
    </source>
</evidence>
<dbReference type="PANTHER" id="PTHR21256:SF2">
    <property type="entry name" value="HISTIDINE BIOSYNTHESIS TRIFUNCTIONAL PROTEIN"/>
    <property type="match status" value="1"/>
</dbReference>
<dbReference type="Pfam" id="PF00815">
    <property type="entry name" value="Histidinol_dh"/>
    <property type="match status" value="1"/>
</dbReference>
<comment type="similarity">
    <text evidence="3 12 13 18">Belongs to the histidinol dehydrogenase family.</text>
</comment>
<evidence type="ECO:0000256" key="5">
    <source>
        <dbReference type="ARBA" id="ARBA00022605"/>
    </source>
</evidence>
<dbReference type="RefSeq" id="WP_115249845.1">
    <property type="nucleotide sequence ID" value="NZ_UGSP01000001.1"/>
</dbReference>
<evidence type="ECO:0000313" key="19">
    <source>
        <dbReference type="EMBL" id="SUB24689.1"/>
    </source>
</evidence>
<dbReference type="PIRSF" id="PIRSF000099">
    <property type="entry name" value="Histidinol_dh"/>
    <property type="match status" value="1"/>
</dbReference>
<feature type="binding site" evidence="12 17">
    <location>
        <position position="256"/>
    </location>
    <ligand>
        <name>Zn(2+)</name>
        <dbReference type="ChEBI" id="CHEBI:29105"/>
    </ligand>
</feature>
<evidence type="ECO:0000256" key="7">
    <source>
        <dbReference type="ARBA" id="ARBA00022833"/>
    </source>
</evidence>
<dbReference type="PROSITE" id="PS00611">
    <property type="entry name" value="HISOL_DEHYDROGENASE"/>
    <property type="match status" value="1"/>
</dbReference>
<dbReference type="GO" id="GO:0004399">
    <property type="term" value="F:histidinol dehydrogenase activity"/>
    <property type="evidence" value="ECO:0007669"/>
    <property type="project" value="UniProtKB-UniRule"/>
</dbReference>
<feature type="binding site" evidence="12 16">
    <location>
        <position position="234"/>
    </location>
    <ligand>
        <name>substrate</name>
    </ligand>
</feature>
<dbReference type="InterPro" id="IPR022695">
    <property type="entry name" value="Histidinol_DH_monofunct"/>
</dbReference>
<dbReference type="NCBIfam" id="TIGR00069">
    <property type="entry name" value="hisD"/>
    <property type="match status" value="1"/>
</dbReference>
<dbReference type="EC" id="1.1.1.23" evidence="4 12"/>
<evidence type="ECO:0000256" key="10">
    <source>
        <dbReference type="ARBA" id="ARBA00023102"/>
    </source>
</evidence>
<feature type="binding site" evidence="12 16">
    <location>
        <position position="357"/>
    </location>
    <ligand>
        <name>substrate</name>
    </ligand>
</feature>
<comment type="pathway">
    <text evidence="2 12">Amino-acid biosynthesis; L-histidine biosynthesis; L-histidine from 5-phospho-alpha-D-ribose 1-diphosphate: step 9/9.</text>
</comment>
<dbReference type="AlphaFoldDB" id="A0A379ASW4"/>
<feature type="active site" description="Proton acceptor" evidence="12 14">
    <location>
        <position position="323"/>
    </location>
</feature>
<keyword evidence="20" id="KW-1185">Reference proteome</keyword>
<dbReference type="Gene3D" id="3.40.50.1980">
    <property type="entry name" value="Nitrogenase molybdenum iron protein domain"/>
    <property type="match status" value="2"/>
</dbReference>
<keyword evidence="7 12" id="KW-0862">Zinc</keyword>
<dbReference type="UniPathway" id="UPA00031">
    <property type="reaction ID" value="UER00014"/>
</dbReference>
<evidence type="ECO:0000256" key="18">
    <source>
        <dbReference type="RuleBase" id="RU004175"/>
    </source>
</evidence>
<keyword evidence="10 12" id="KW-0368">Histidine biosynthesis</keyword>
<feature type="binding site" evidence="12 17">
    <location>
        <position position="416"/>
    </location>
    <ligand>
        <name>Zn(2+)</name>
        <dbReference type="ChEBI" id="CHEBI:29105"/>
    </ligand>
</feature>
<dbReference type="FunFam" id="3.40.50.1980:FF:000002">
    <property type="entry name" value="Histidinol dehydrogenase, chloroplastic"/>
    <property type="match status" value="1"/>
</dbReference>
<feature type="active site" description="Proton acceptor" evidence="12 14">
    <location>
        <position position="324"/>
    </location>
</feature>
<protein>
    <recommendedName>
        <fullName evidence="4 12">Histidinol dehydrogenase</fullName>
        <shortName evidence="12">HDH</shortName>
        <ecNumber evidence="4 12">1.1.1.23</ecNumber>
    </recommendedName>
</protein>
<evidence type="ECO:0000256" key="4">
    <source>
        <dbReference type="ARBA" id="ARBA00012965"/>
    </source>
</evidence>
<keyword evidence="5 12" id="KW-0028">Amino-acid biosynthesis</keyword>
<name>A0A379ASW4_AVIAV</name>
<keyword evidence="8 12" id="KW-0560">Oxidoreductase</keyword>
<evidence type="ECO:0000256" key="3">
    <source>
        <dbReference type="ARBA" id="ARBA00010178"/>
    </source>
</evidence>
<keyword evidence="6 12" id="KW-0479">Metal-binding</keyword>
<feature type="binding site" evidence="12 15">
    <location>
        <position position="185"/>
    </location>
    <ligand>
        <name>NAD(+)</name>
        <dbReference type="ChEBI" id="CHEBI:57540"/>
    </ligand>
</feature>
<dbReference type="Gene3D" id="1.20.5.1300">
    <property type="match status" value="1"/>
</dbReference>
<feature type="binding site" evidence="12 16">
    <location>
        <position position="259"/>
    </location>
    <ligand>
        <name>substrate</name>
    </ligand>
</feature>
<evidence type="ECO:0000256" key="8">
    <source>
        <dbReference type="ARBA" id="ARBA00023002"/>
    </source>
</evidence>
<dbReference type="GeneID" id="300133932"/>
<dbReference type="HAMAP" id="MF_01024">
    <property type="entry name" value="HisD"/>
    <property type="match status" value="1"/>
</dbReference>
<gene>
    <name evidence="12 19" type="primary">hisD</name>
    <name evidence="19" type="ORF">NCTC11297_01743</name>
</gene>
<evidence type="ECO:0000256" key="15">
    <source>
        <dbReference type="PIRSR" id="PIRSR000099-2"/>
    </source>
</evidence>
<dbReference type="InterPro" id="IPR016161">
    <property type="entry name" value="Ald_DH/histidinol_DH"/>
</dbReference>
<dbReference type="GO" id="GO:0051287">
    <property type="term" value="F:NAD binding"/>
    <property type="evidence" value="ECO:0007669"/>
    <property type="project" value="InterPro"/>
</dbReference>
<dbReference type="FunFam" id="1.20.5.1300:FF:000001">
    <property type="entry name" value="Histidine biosynthesis trifunctional protein"/>
    <property type="match status" value="1"/>
</dbReference>
<evidence type="ECO:0000256" key="6">
    <source>
        <dbReference type="ARBA" id="ARBA00022723"/>
    </source>
</evidence>
<dbReference type="PRINTS" id="PR00083">
    <property type="entry name" value="HOLDHDRGNASE"/>
</dbReference>
<dbReference type="FunFam" id="3.40.50.1980:FF:000001">
    <property type="entry name" value="Histidinol dehydrogenase"/>
    <property type="match status" value="1"/>
</dbReference>
<sequence>MQTLIWKNLTEQEKQQALMRPALSAAESIKDAVNAIRDNVQRNGDKALFELSKKFDKVKLDNLIVSQQEIQAATARLPEALKTAIQNAKANIERFHQAQIPQAVDIETQAGVHCQVVTRPINRVGLYIPGGSAPLFSTVLMLAIPAKIAGCKKIVLCSPPPIADEILYTANLCGVETIYAVGGAQAIVAMAFGTETVAKVDKIFGPGNAFVTEAKRQVSQALNGAAIDMQAGPSEVLVLADENADPDFVASDLLSQAEHGADSQVILVTPSETLAKSTALAIKRQLAQLPRAETARQALSHSRIFIAEDLAQAVEISNQYAPEHLVVQVENARALLDQLDNAGSIFLGAYSPESMGDYASGTNHVLPTYGYTRTTSSLGLADFSKRMTVQELSPQGFQDLAPTVIQMATAEQLDAHKNAVLVRLEKLQKENS</sequence>
<keyword evidence="9 12" id="KW-0520">NAD</keyword>
<organism evidence="19 20">
    <name type="scientific">Avibacterium avium</name>
    <name type="common">Pasteurella avium</name>
    <dbReference type="NCBI Taxonomy" id="751"/>
    <lineage>
        <taxon>Bacteria</taxon>
        <taxon>Pseudomonadati</taxon>
        <taxon>Pseudomonadota</taxon>
        <taxon>Gammaproteobacteria</taxon>
        <taxon>Pasteurellales</taxon>
        <taxon>Pasteurellaceae</taxon>
        <taxon>Avibacterium</taxon>
    </lineage>
</organism>
<evidence type="ECO:0000256" key="12">
    <source>
        <dbReference type="HAMAP-Rule" id="MF_01024"/>
    </source>
</evidence>
<dbReference type="GO" id="GO:0000105">
    <property type="term" value="P:L-histidine biosynthetic process"/>
    <property type="evidence" value="ECO:0007669"/>
    <property type="project" value="UniProtKB-UniRule"/>
</dbReference>
<reference evidence="19 20" key="1">
    <citation type="submission" date="2018-06" db="EMBL/GenBank/DDBJ databases">
        <authorList>
            <consortium name="Pathogen Informatics"/>
            <person name="Doyle S."/>
        </authorList>
    </citation>
    <scope>NUCLEOTIDE SEQUENCE [LARGE SCALE GENOMIC DNA]</scope>
    <source>
        <strain evidence="20">NCTC 11297</strain>
    </source>
</reference>
<feature type="binding site" evidence="12 16">
    <location>
        <position position="416"/>
    </location>
    <ligand>
        <name>substrate</name>
    </ligand>
</feature>
<dbReference type="Proteomes" id="UP000255098">
    <property type="component" value="Unassembled WGS sequence"/>
</dbReference>
<feature type="binding site" evidence="12 16">
    <location>
        <position position="411"/>
    </location>
    <ligand>
        <name>substrate</name>
    </ligand>
</feature>
<dbReference type="EMBL" id="UGSP01000001">
    <property type="protein sequence ID" value="SUB24689.1"/>
    <property type="molecule type" value="Genomic_DNA"/>
</dbReference>
<feature type="binding site" evidence="12 17">
    <location>
        <position position="259"/>
    </location>
    <ligand>
        <name>Zn(2+)</name>
        <dbReference type="ChEBI" id="CHEBI:29105"/>
    </ligand>
</feature>
<evidence type="ECO:0000256" key="13">
    <source>
        <dbReference type="PIRNR" id="PIRNR000099"/>
    </source>
</evidence>
<dbReference type="SUPFAM" id="SSF53720">
    <property type="entry name" value="ALDH-like"/>
    <property type="match status" value="1"/>
</dbReference>
<evidence type="ECO:0000256" key="9">
    <source>
        <dbReference type="ARBA" id="ARBA00023027"/>
    </source>
</evidence>
<dbReference type="PANTHER" id="PTHR21256">
    <property type="entry name" value="HISTIDINOL DEHYDROGENASE HDH"/>
    <property type="match status" value="1"/>
</dbReference>
<dbReference type="InterPro" id="IPR012131">
    <property type="entry name" value="Hstdl_DH"/>
</dbReference>
<dbReference type="CDD" id="cd06572">
    <property type="entry name" value="Histidinol_dh"/>
    <property type="match status" value="1"/>
</dbReference>
<evidence type="ECO:0000256" key="2">
    <source>
        <dbReference type="ARBA" id="ARBA00004940"/>
    </source>
</evidence>
<dbReference type="InterPro" id="IPR001692">
    <property type="entry name" value="Histidinol_DH_CS"/>
</dbReference>
<evidence type="ECO:0000256" key="16">
    <source>
        <dbReference type="PIRSR" id="PIRSR000099-3"/>
    </source>
</evidence>
<feature type="binding site" evidence="12 17">
    <location>
        <position position="357"/>
    </location>
    <ligand>
        <name>Zn(2+)</name>
        <dbReference type="ChEBI" id="CHEBI:29105"/>
    </ligand>
</feature>
<dbReference type="GO" id="GO:0008270">
    <property type="term" value="F:zinc ion binding"/>
    <property type="evidence" value="ECO:0007669"/>
    <property type="project" value="UniProtKB-UniRule"/>
</dbReference>
<feature type="binding site" evidence="12 16">
    <location>
        <position position="324"/>
    </location>
    <ligand>
        <name>substrate</name>
    </ligand>
</feature>